<reference evidence="1" key="1">
    <citation type="journal article" date="2015" name="Nature">
        <title>Complex archaea that bridge the gap between prokaryotes and eukaryotes.</title>
        <authorList>
            <person name="Spang A."/>
            <person name="Saw J.H."/>
            <person name="Jorgensen S.L."/>
            <person name="Zaremba-Niedzwiedzka K."/>
            <person name="Martijn J."/>
            <person name="Lind A.E."/>
            <person name="van Eijk R."/>
            <person name="Schleper C."/>
            <person name="Guy L."/>
            <person name="Ettema T.J."/>
        </authorList>
    </citation>
    <scope>NUCLEOTIDE SEQUENCE</scope>
</reference>
<evidence type="ECO:0000313" key="1">
    <source>
        <dbReference type="EMBL" id="KKK80450.1"/>
    </source>
</evidence>
<accession>A0A0F8Z335</accession>
<dbReference type="AlphaFoldDB" id="A0A0F8Z335"/>
<sequence length="25" mass="2804">MTMRMQLVKKPTDNAELNVLAAEEA</sequence>
<gene>
    <name evidence="1" type="ORF">LCGC14_2823390</name>
</gene>
<feature type="non-terminal residue" evidence="1">
    <location>
        <position position="25"/>
    </location>
</feature>
<dbReference type="EMBL" id="LAZR01053577">
    <property type="protein sequence ID" value="KKK80450.1"/>
    <property type="molecule type" value="Genomic_DNA"/>
</dbReference>
<comment type="caution">
    <text evidence="1">The sequence shown here is derived from an EMBL/GenBank/DDBJ whole genome shotgun (WGS) entry which is preliminary data.</text>
</comment>
<name>A0A0F8Z335_9ZZZZ</name>
<proteinExistence type="predicted"/>
<organism evidence="1">
    <name type="scientific">marine sediment metagenome</name>
    <dbReference type="NCBI Taxonomy" id="412755"/>
    <lineage>
        <taxon>unclassified sequences</taxon>
        <taxon>metagenomes</taxon>
        <taxon>ecological metagenomes</taxon>
    </lineage>
</organism>
<protein>
    <submittedName>
        <fullName evidence="1">Uncharacterized protein</fullName>
    </submittedName>
</protein>